<keyword evidence="1" id="KW-0812">Transmembrane</keyword>
<evidence type="ECO:0000313" key="2">
    <source>
        <dbReference type="EMBL" id="MCK8625073.1"/>
    </source>
</evidence>
<evidence type="ECO:0000313" key="3">
    <source>
        <dbReference type="Proteomes" id="UP001522905"/>
    </source>
</evidence>
<dbReference type="InterPro" id="IPR032083">
    <property type="entry name" value="DUF4811"/>
</dbReference>
<reference evidence="2 3" key="1">
    <citation type="submission" date="2021-11" db="EMBL/GenBank/DDBJ databases">
        <title>Comparative genomics of bee honey and flower isolates.</title>
        <authorList>
            <person name="Bechtner J.D."/>
            <person name="Gallus M.K."/>
            <person name="Ehrmann M."/>
        </authorList>
    </citation>
    <scope>NUCLEOTIDE SEQUENCE [LARGE SCALE GENOMIC DNA]</scope>
    <source>
        <strain evidence="2 3">M161</strain>
    </source>
</reference>
<comment type="caution">
    <text evidence="2">The sequence shown here is derived from an EMBL/GenBank/DDBJ whole genome shotgun (WGS) entry which is preliminary data.</text>
</comment>
<keyword evidence="1" id="KW-1133">Transmembrane helix</keyword>
<protein>
    <submittedName>
        <fullName evidence="2">DUF4811 domain-containing protein</fullName>
    </submittedName>
</protein>
<dbReference type="Proteomes" id="UP001522905">
    <property type="component" value="Unassembled WGS sequence"/>
</dbReference>
<dbReference type="EMBL" id="JAJIAO010000007">
    <property type="protein sequence ID" value="MCK8625073.1"/>
    <property type="molecule type" value="Genomic_DNA"/>
</dbReference>
<dbReference type="Pfam" id="PF16069">
    <property type="entry name" value="DUF4811"/>
    <property type="match status" value="1"/>
</dbReference>
<keyword evidence="1" id="KW-0472">Membrane</keyword>
<name>A0ABT0I2Y4_9LACO</name>
<sequence>MIIFVLIVAGFCFFLCTNLLVNNKILHVTSSLFFGLITLISVILIIANFHNHFGMHKVTETKSSVLVSNSKDINMLLNQPIGTSGKDNVVIYKTNVNQKKPLHTSTDQTKNYIVQDDTNAKLVTKTTKWQYKNDNYKLWFNFAQKPTHYRTVNYFYVPKDWLNLTVKQAKALPTVMKKIQSQSNNAGQQQAMQQAAQAFVKNEVMKGMQNNPNMTDKDKNLLIKQSTAKFKQQAKQQAMQKMLPTVKKELAKIK</sequence>
<organism evidence="2 3">
    <name type="scientific">Apilactobacillus xinyiensis</name>
    <dbReference type="NCBI Taxonomy" id="2841032"/>
    <lineage>
        <taxon>Bacteria</taxon>
        <taxon>Bacillati</taxon>
        <taxon>Bacillota</taxon>
        <taxon>Bacilli</taxon>
        <taxon>Lactobacillales</taxon>
        <taxon>Lactobacillaceae</taxon>
        <taxon>Apilactobacillus</taxon>
    </lineage>
</organism>
<dbReference type="RefSeq" id="WP_248601857.1">
    <property type="nucleotide sequence ID" value="NZ_JAJIAO010000007.1"/>
</dbReference>
<gene>
    <name evidence="2" type="ORF">LNP07_06045</name>
</gene>
<feature type="transmembrane region" description="Helical" evidence="1">
    <location>
        <begin position="31"/>
        <end position="49"/>
    </location>
</feature>
<proteinExistence type="predicted"/>
<accession>A0ABT0I2Y4</accession>
<evidence type="ECO:0000256" key="1">
    <source>
        <dbReference type="SAM" id="Phobius"/>
    </source>
</evidence>
<keyword evidence="3" id="KW-1185">Reference proteome</keyword>